<name>A0AAD3DIB8_9CHLO</name>
<comment type="subcellular location">
    <subcellularLocation>
        <location evidence="2">Membrane</location>
        <topology evidence="2">Multi-pass membrane protein</topology>
    </subcellularLocation>
</comment>
<feature type="compositionally biased region" description="Low complexity" evidence="11">
    <location>
        <begin position="331"/>
        <end position="357"/>
    </location>
</feature>
<comment type="caution">
    <text evidence="14">The sequence shown here is derived from an EMBL/GenBank/DDBJ whole genome shotgun (WGS) entry which is preliminary data.</text>
</comment>
<keyword evidence="9" id="KW-0482">Metalloprotease</keyword>
<evidence type="ECO:0000256" key="10">
    <source>
        <dbReference type="ARBA" id="ARBA00023136"/>
    </source>
</evidence>
<feature type="region of interest" description="Disordered" evidence="11">
    <location>
        <begin position="116"/>
        <end position="202"/>
    </location>
</feature>
<feature type="compositionally biased region" description="Low complexity" evidence="11">
    <location>
        <begin position="147"/>
        <end position="196"/>
    </location>
</feature>
<feature type="non-terminal residue" evidence="14">
    <location>
        <position position="555"/>
    </location>
</feature>
<evidence type="ECO:0000313" key="15">
    <source>
        <dbReference type="Proteomes" id="UP001054857"/>
    </source>
</evidence>
<dbReference type="AlphaFoldDB" id="A0AAD3DIB8"/>
<keyword evidence="6" id="KW-0378">Hydrolase</keyword>
<feature type="compositionally biased region" description="Low complexity" evidence="11">
    <location>
        <begin position="116"/>
        <end position="139"/>
    </location>
</feature>
<keyword evidence="8 12" id="KW-1133">Transmembrane helix</keyword>
<keyword evidence="4" id="KW-0645">Protease</keyword>
<evidence type="ECO:0000256" key="11">
    <source>
        <dbReference type="SAM" id="MobiDB-lite"/>
    </source>
</evidence>
<dbReference type="SUPFAM" id="SSF50156">
    <property type="entry name" value="PDZ domain-like"/>
    <property type="match status" value="1"/>
</dbReference>
<evidence type="ECO:0000256" key="4">
    <source>
        <dbReference type="ARBA" id="ARBA00022670"/>
    </source>
</evidence>
<dbReference type="GO" id="GO:0006508">
    <property type="term" value="P:proteolysis"/>
    <property type="evidence" value="ECO:0007669"/>
    <property type="project" value="UniProtKB-KW"/>
</dbReference>
<evidence type="ECO:0000256" key="3">
    <source>
        <dbReference type="ARBA" id="ARBA00009989"/>
    </source>
</evidence>
<keyword evidence="7" id="KW-0862">Zinc</keyword>
<comment type="cofactor">
    <cofactor evidence="1">
        <name>Zn(2+)</name>
        <dbReference type="ChEBI" id="CHEBI:29105"/>
    </cofactor>
</comment>
<evidence type="ECO:0000256" key="6">
    <source>
        <dbReference type="ARBA" id="ARBA00022801"/>
    </source>
</evidence>
<gene>
    <name evidence="14" type="ORF">Agub_g2894</name>
</gene>
<feature type="transmembrane region" description="Helical" evidence="12">
    <location>
        <begin position="211"/>
        <end position="234"/>
    </location>
</feature>
<dbReference type="InterPro" id="IPR004387">
    <property type="entry name" value="Pept_M50_Zn"/>
</dbReference>
<dbReference type="PANTHER" id="PTHR42837">
    <property type="entry name" value="REGULATOR OF SIGMA-E PROTEASE RSEP"/>
    <property type="match status" value="1"/>
</dbReference>
<comment type="similarity">
    <text evidence="3">Belongs to the peptidase M50A family.</text>
</comment>
<feature type="transmembrane region" description="Helical" evidence="12">
    <location>
        <begin position="20"/>
        <end position="43"/>
    </location>
</feature>
<feature type="region of interest" description="Disordered" evidence="11">
    <location>
        <begin position="319"/>
        <end position="377"/>
    </location>
</feature>
<protein>
    <recommendedName>
        <fullName evidence="13">Peptidase M50 domain-containing protein</fullName>
    </recommendedName>
</protein>
<organism evidence="14 15">
    <name type="scientific">Astrephomene gubernaculifera</name>
    <dbReference type="NCBI Taxonomy" id="47775"/>
    <lineage>
        <taxon>Eukaryota</taxon>
        <taxon>Viridiplantae</taxon>
        <taxon>Chlorophyta</taxon>
        <taxon>core chlorophytes</taxon>
        <taxon>Chlorophyceae</taxon>
        <taxon>CS clade</taxon>
        <taxon>Chlamydomonadales</taxon>
        <taxon>Astrephomenaceae</taxon>
        <taxon>Astrephomene</taxon>
    </lineage>
</organism>
<dbReference type="GO" id="GO:0016020">
    <property type="term" value="C:membrane"/>
    <property type="evidence" value="ECO:0007669"/>
    <property type="project" value="UniProtKB-SubCell"/>
</dbReference>
<reference evidence="14 15" key="1">
    <citation type="journal article" date="2021" name="Sci. Rep.">
        <title>Genome sequencing of the multicellular alga Astrephomene provides insights into convergent evolution of germ-soma differentiation.</title>
        <authorList>
            <person name="Yamashita S."/>
            <person name="Yamamoto K."/>
            <person name="Matsuzaki R."/>
            <person name="Suzuki S."/>
            <person name="Yamaguchi H."/>
            <person name="Hirooka S."/>
            <person name="Minakuchi Y."/>
            <person name="Miyagishima S."/>
            <person name="Kawachi M."/>
            <person name="Toyoda A."/>
            <person name="Nozaki H."/>
        </authorList>
    </citation>
    <scope>NUCLEOTIDE SEQUENCE [LARGE SCALE GENOMIC DNA]</scope>
    <source>
        <strain evidence="14 15">NIES-4017</strain>
    </source>
</reference>
<evidence type="ECO:0000256" key="1">
    <source>
        <dbReference type="ARBA" id="ARBA00001947"/>
    </source>
</evidence>
<accession>A0AAD3DIB8</accession>
<dbReference type="EMBL" id="BMAR01000002">
    <property type="protein sequence ID" value="GFR42073.1"/>
    <property type="molecule type" value="Genomic_DNA"/>
</dbReference>
<evidence type="ECO:0000256" key="12">
    <source>
        <dbReference type="SAM" id="Phobius"/>
    </source>
</evidence>
<feature type="domain" description="Peptidase M50" evidence="13">
    <location>
        <begin position="27"/>
        <end position="541"/>
    </location>
</feature>
<evidence type="ECO:0000256" key="9">
    <source>
        <dbReference type="ARBA" id="ARBA00023049"/>
    </source>
</evidence>
<keyword evidence="10 12" id="KW-0472">Membrane</keyword>
<dbReference type="PANTHER" id="PTHR42837:SF2">
    <property type="entry name" value="MEMBRANE METALLOPROTEASE ARASP2, CHLOROPLASTIC-RELATED"/>
    <property type="match status" value="1"/>
</dbReference>
<keyword evidence="5 12" id="KW-0812">Transmembrane</keyword>
<dbReference type="Proteomes" id="UP001054857">
    <property type="component" value="Unassembled WGS sequence"/>
</dbReference>
<evidence type="ECO:0000256" key="8">
    <source>
        <dbReference type="ARBA" id="ARBA00022989"/>
    </source>
</evidence>
<sequence length="555" mass="54644">SFPLPPPCPAALVSDPAQSGSVLSAVGVLAAVVAVHEAGHFAAARLQGIRVTRFAIGFGPTLLKYKGPEVEYCLNAIPLGGYVAFPDDDMPPSPPAASSSAATKASASDKAAAVASSSSSSSGGASSSSVKPPAGVTKPPTKPAPPTSSSSSSSKLASFFKSLSSSSSSSSKSVSSSSSPAASSPSPSPSSPSFSSDDPDLLKNRPLGQRALVISAGVAANMVFAYLVLLAQIATVGKAETAFLPGVRVDITTPAAALSASSSFSSLPAGARAGLRSGDVLLAVGDLQLPAGPSQVSDSVAAIRASPPGQEITLTVLRPAPAGGGAEQGVSAAASASADTQPTSSTAAAPPSSSPSLSPSPPPRAAASRQTGDPAAAADSEALLLPGGEVLELRCVPDRGPDGAGRLGVQLSANTVVLHSRPAGVGGLLDMTGGEFARLCGTVWGGLRQLLTNFAATSSQLSGPVAIVASGSQVLRADAAGLFQFAAIVNINLALVNALPLPALDGGYLLLLGLEGLRGGRKLPAALEQGFMASGFLLLTALGLGLVVRDTLNLL</sequence>
<keyword evidence="15" id="KW-1185">Reference proteome</keyword>
<dbReference type="InterPro" id="IPR008915">
    <property type="entry name" value="Peptidase_M50"/>
</dbReference>
<evidence type="ECO:0000256" key="5">
    <source>
        <dbReference type="ARBA" id="ARBA00022692"/>
    </source>
</evidence>
<proteinExistence type="inferred from homology"/>
<evidence type="ECO:0000313" key="14">
    <source>
        <dbReference type="EMBL" id="GFR42073.1"/>
    </source>
</evidence>
<dbReference type="Pfam" id="PF02163">
    <property type="entry name" value="Peptidase_M50"/>
    <property type="match status" value="1"/>
</dbReference>
<feature type="transmembrane region" description="Helical" evidence="12">
    <location>
        <begin position="526"/>
        <end position="548"/>
    </location>
</feature>
<dbReference type="Gene3D" id="2.30.42.10">
    <property type="match status" value="1"/>
</dbReference>
<evidence type="ECO:0000256" key="7">
    <source>
        <dbReference type="ARBA" id="ARBA00022833"/>
    </source>
</evidence>
<dbReference type="InterPro" id="IPR036034">
    <property type="entry name" value="PDZ_sf"/>
</dbReference>
<dbReference type="GO" id="GO:0004222">
    <property type="term" value="F:metalloendopeptidase activity"/>
    <property type="evidence" value="ECO:0007669"/>
    <property type="project" value="InterPro"/>
</dbReference>
<evidence type="ECO:0000256" key="2">
    <source>
        <dbReference type="ARBA" id="ARBA00004141"/>
    </source>
</evidence>
<evidence type="ECO:0000259" key="13">
    <source>
        <dbReference type="Pfam" id="PF02163"/>
    </source>
</evidence>